<organism evidence="2 3">
    <name type="scientific">Zopfia rhizophila CBS 207.26</name>
    <dbReference type="NCBI Taxonomy" id="1314779"/>
    <lineage>
        <taxon>Eukaryota</taxon>
        <taxon>Fungi</taxon>
        <taxon>Dikarya</taxon>
        <taxon>Ascomycota</taxon>
        <taxon>Pezizomycotina</taxon>
        <taxon>Dothideomycetes</taxon>
        <taxon>Dothideomycetes incertae sedis</taxon>
        <taxon>Zopfiaceae</taxon>
        <taxon>Zopfia</taxon>
    </lineage>
</organism>
<gene>
    <name evidence="2" type="ORF">K469DRAFT_597534</name>
</gene>
<feature type="compositionally biased region" description="Basic and acidic residues" evidence="1">
    <location>
        <begin position="47"/>
        <end position="69"/>
    </location>
</feature>
<feature type="region of interest" description="Disordered" evidence="1">
    <location>
        <begin position="47"/>
        <end position="70"/>
    </location>
</feature>
<proteinExistence type="predicted"/>
<dbReference type="Proteomes" id="UP000800200">
    <property type="component" value="Unassembled WGS sequence"/>
</dbReference>
<dbReference type="EMBL" id="ML994670">
    <property type="protein sequence ID" value="KAF2179054.1"/>
    <property type="molecule type" value="Genomic_DNA"/>
</dbReference>
<feature type="non-terminal residue" evidence="2">
    <location>
        <position position="1"/>
    </location>
</feature>
<protein>
    <recommendedName>
        <fullName evidence="4">Transcription factor domain-containing protein</fullName>
    </recommendedName>
</protein>
<evidence type="ECO:0000313" key="3">
    <source>
        <dbReference type="Proteomes" id="UP000800200"/>
    </source>
</evidence>
<dbReference type="PANTHER" id="PTHR37540">
    <property type="entry name" value="TRANSCRIPTION FACTOR (ACR-2), PUTATIVE-RELATED-RELATED"/>
    <property type="match status" value="1"/>
</dbReference>
<evidence type="ECO:0000256" key="1">
    <source>
        <dbReference type="SAM" id="MobiDB-lite"/>
    </source>
</evidence>
<accession>A0A6A6DHN5</accession>
<reference evidence="2" key="1">
    <citation type="journal article" date="2020" name="Stud. Mycol.">
        <title>101 Dothideomycetes genomes: a test case for predicting lifestyles and emergence of pathogens.</title>
        <authorList>
            <person name="Haridas S."/>
            <person name="Albert R."/>
            <person name="Binder M."/>
            <person name="Bloem J."/>
            <person name="Labutti K."/>
            <person name="Salamov A."/>
            <person name="Andreopoulos B."/>
            <person name="Baker S."/>
            <person name="Barry K."/>
            <person name="Bills G."/>
            <person name="Bluhm B."/>
            <person name="Cannon C."/>
            <person name="Castanera R."/>
            <person name="Culley D."/>
            <person name="Daum C."/>
            <person name="Ezra D."/>
            <person name="Gonzalez J."/>
            <person name="Henrissat B."/>
            <person name="Kuo A."/>
            <person name="Liang C."/>
            <person name="Lipzen A."/>
            <person name="Lutzoni F."/>
            <person name="Magnuson J."/>
            <person name="Mondo S."/>
            <person name="Nolan M."/>
            <person name="Ohm R."/>
            <person name="Pangilinan J."/>
            <person name="Park H.-J."/>
            <person name="Ramirez L."/>
            <person name="Alfaro M."/>
            <person name="Sun H."/>
            <person name="Tritt A."/>
            <person name="Yoshinaga Y."/>
            <person name="Zwiers L.-H."/>
            <person name="Turgeon B."/>
            <person name="Goodwin S."/>
            <person name="Spatafora J."/>
            <person name="Crous P."/>
            <person name="Grigoriev I."/>
        </authorList>
    </citation>
    <scope>NUCLEOTIDE SEQUENCE</scope>
    <source>
        <strain evidence="2">CBS 207.26</strain>
    </source>
</reference>
<keyword evidence="3" id="KW-1185">Reference proteome</keyword>
<name>A0A6A6DHN5_9PEZI</name>
<dbReference type="PANTHER" id="PTHR37540:SF5">
    <property type="entry name" value="TRANSCRIPTION FACTOR DOMAIN-CONTAINING PROTEIN"/>
    <property type="match status" value="1"/>
</dbReference>
<sequence length="628" mass="70734">ARVRRRARIREGPPQLQFVTATDPSQFKEENTKRSVRSQAMIQYRYKADQQRRKGKGAVESRNPDRPPLAERVTPVMMNDQSYQDHPNALMAQLLDERQEQEHIYPTTAAAWRGTNPEDTSEFNYWFTSTPGFQEQPLQSSRYQRALSIVPLNAAAQFVTDYHNSESHEEALMRILCSKLAAVRELGDRADLFSVLPQFSSPELNTIYLVRRSNRLFVSQSTMAKWIPTMLAHPHSLLSGTVLASTYLDMNAGFSGDSKRTALVKTEVIGFINERLRNPATQFEDLTLMVILHLLAGEMWSANEKTLRIHESGVARLIYQRGGMHSLGVNGAIAEVAAVCCYQTDIVCEAMSLPLFYNYKPSRFTPIDEMTAIPESPLFCPRSEFFTIIHNFRCSKYTYELLCDMRDLTDLFLSYHADMDRVHDIEAGDRVPPSGLTLAEYETKVAGIRARLEALSSAYTPGLLVSNDWVYESCRIAALIYTSAIILRVPFSIVSEPGNSTFLRDTGILGNSFVGGHQTSTRLVDVLYQTLEKADLSDVWDSMSGVLYWAAAVGAAAARTPASINMSQTPKTRNEAYATWVRRCLIMFATRAMILLVFEHPLPILAAQKRLLRVQELIASGRSRRLVS</sequence>
<dbReference type="AlphaFoldDB" id="A0A6A6DHN5"/>
<evidence type="ECO:0008006" key="4">
    <source>
        <dbReference type="Google" id="ProtNLM"/>
    </source>
</evidence>
<dbReference type="OrthoDB" id="415825at2759"/>
<evidence type="ECO:0000313" key="2">
    <source>
        <dbReference type="EMBL" id="KAF2179054.1"/>
    </source>
</evidence>